<evidence type="ECO:0000256" key="6">
    <source>
        <dbReference type="ARBA" id="ARBA00022989"/>
    </source>
</evidence>
<evidence type="ECO:0000256" key="2">
    <source>
        <dbReference type="ARBA" id="ARBA00022448"/>
    </source>
</evidence>
<dbReference type="Proteomes" id="UP000504618">
    <property type="component" value="Unplaced"/>
</dbReference>
<dbReference type="RefSeq" id="XP_024869591.1">
    <property type="nucleotide sequence ID" value="XM_025013823.1"/>
</dbReference>
<feature type="repeat" description="ANK" evidence="11">
    <location>
        <begin position="15"/>
        <end position="47"/>
    </location>
</feature>
<keyword evidence="8" id="KW-0406">Ion transport</keyword>
<evidence type="ECO:0000256" key="7">
    <source>
        <dbReference type="ARBA" id="ARBA00023043"/>
    </source>
</evidence>
<dbReference type="GeneID" id="112453213"/>
<feature type="transmembrane region" description="Helical" evidence="12">
    <location>
        <begin position="234"/>
        <end position="267"/>
    </location>
</feature>
<evidence type="ECO:0000256" key="5">
    <source>
        <dbReference type="ARBA" id="ARBA00022737"/>
    </source>
</evidence>
<dbReference type="AlphaFoldDB" id="A0A6J1PJL6"/>
<feature type="domain" description="Ion transport" evidence="13">
    <location>
        <begin position="163"/>
        <end position="384"/>
    </location>
</feature>
<keyword evidence="7 11" id="KW-0040">ANK repeat</keyword>
<keyword evidence="4 12" id="KW-0812">Transmembrane</keyword>
<evidence type="ECO:0000256" key="8">
    <source>
        <dbReference type="ARBA" id="ARBA00023065"/>
    </source>
</evidence>
<gene>
    <name evidence="15" type="primary">LOC112453213</name>
</gene>
<feature type="non-terminal residue" evidence="15">
    <location>
        <position position="496"/>
    </location>
</feature>
<dbReference type="SUPFAM" id="SSF48403">
    <property type="entry name" value="Ankyrin repeat"/>
    <property type="match status" value="1"/>
</dbReference>
<evidence type="ECO:0000256" key="4">
    <source>
        <dbReference type="ARBA" id="ARBA00022692"/>
    </source>
</evidence>
<feature type="transmembrane region" description="Helical" evidence="12">
    <location>
        <begin position="344"/>
        <end position="368"/>
    </location>
</feature>
<keyword evidence="14" id="KW-1185">Reference proteome</keyword>
<dbReference type="PANTHER" id="PTHR47143:SF4">
    <property type="entry name" value="TRANSIENT RECEPTOR POTENTIAL CATION CHANNEL PROTEIN PAINLESS"/>
    <property type="match status" value="1"/>
</dbReference>
<proteinExistence type="predicted"/>
<evidence type="ECO:0000256" key="9">
    <source>
        <dbReference type="ARBA" id="ARBA00023136"/>
    </source>
</evidence>
<dbReference type="InterPro" id="IPR005821">
    <property type="entry name" value="Ion_trans_dom"/>
</dbReference>
<evidence type="ECO:0000256" key="3">
    <source>
        <dbReference type="ARBA" id="ARBA00022606"/>
    </source>
</evidence>
<name>A0A6J1PJL6_9HYME</name>
<dbReference type="GO" id="GO:0005216">
    <property type="term" value="F:monoatomic ion channel activity"/>
    <property type="evidence" value="ECO:0007669"/>
    <property type="project" value="InterPro"/>
</dbReference>
<dbReference type="GO" id="GO:0034703">
    <property type="term" value="C:cation channel complex"/>
    <property type="evidence" value="ECO:0007669"/>
    <property type="project" value="UniProtKB-ARBA"/>
</dbReference>
<feature type="transmembrane region" description="Helical" evidence="12">
    <location>
        <begin position="142"/>
        <end position="163"/>
    </location>
</feature>
<keyword evidence="6 12" id="KW-1133">Transmembrane helix</keyword>
<protein>
    <submittedName>
        <fullName evidence="15">Transient receptor potential cation channel protein painless-like</fullName>
    </submittedName>
</protein>
<organism evidence="14 15">
    <name type="scientific">Temnothorax curvispinosus</name>
    <dbReference type="NCBI Taxonomy" id="300111"/>
    <lineage>
        <taxon>Eukaryota</taxon>
        <taxon>Metazoa</taxon>
        <taxon>Ecdysozoa</taxon>
        <taxon>Arthropoda</taxon>
        <taxon>Hexapoda</taxon>
        <taxon>Insecta</taxon>
        <taxon>Pterygota</taxon>
        <taxon>Neoptera</taxon>
        <taxon>Endopterygota</taxon>
        <taxon>Hymenoptera</taxon>
        <taxon>Apocrita</taxon>
        <taxon>Aculeata</taxon>
        <taxon>Formicoidea</taxon>
        <taxon>Formicidae</taxon>
        <taxon>Myrmicinae</taxon>
        <taxon>Temnothorax</taxon>
    </lineage>
</organism>
<evidence type="ECO:0000256" key="1">
    <source>
        <dbReference type="ARBA" id="ARBA00004141"/>
    </source>
</evidence>
<keyword evidence="10" id="KW-0407">Ion channel</keyword>
<reference evidence="15" key="1">
    <citation type="submission" date="2025-08" db="UniProtKB">
        <authorList>
            <consortium name="RefSeq"/>
        </authorList>
    </citation>
    <scope>IDENTIFICATION</scope>
    <source>
        <tissue evidence="15">Whole body</tissue>
    </source>
</reference>
<dbReference type="PROSITE" id="PS50088">
    <property type="entry name" value="ANK_REPEAT"/>
    <property type="match status" value="1"/>
</dbReference>
<evidence type="ECO:0000256" key="10">
    <source>
        <dbReference type="ARBA" id="ARBA00023303"/>
    </source>
</evidence>
<sequence length="496" mass="57724">ILEQNNVDVRCTDKKGNTPLHYAARADNRTAMSLLLKRGSYIGHMNKFNIPPLIDIPVCTLSDYFDDCLKEISDQTNEDVIEFDYRCLMPQNVFAQQDTTHRPTREMEVFLYIARHKNLKHLLKHPLLSSFLYLKWLKIRHILYANLVFCGIFHILLNAYIILSMTYENSPNDSGTPIASNSFDIALGNTLLIRCYPESILRTCVIVYWLFLTILEIFQCACCRYRYVMDWENWLQVVLIISIFILLCGAGLWSGVVVIILSAVQMITLITQHPKMSANFEMFWTVSLDYVCLLFPYMFLIAAFALAFHILFKSSINFSDPGQSFFKTIIMITGEFNSNDISFVSYPICSHIVFVLFVFLIAIVLLNLLNGLAVSDINEILSRAELIGLISRVRLIIYLEDIAFGEPLNWFSHRKTRFLRWNPFSFFINRILLFPYYLKNGKITVVCDDMDIHDDRYYVHNNSINRDEHWPIMEMDPDIIQQAKRIISDKNQLSDH</sequence>
<feature type="transmembrane region" description="Helical" evidence="12">
    <location>
        <begin position="175"/>
        <end position="193"/>
    </location>
</feature>
<feature type="transmembrane region" description="Helical" evidence="12">
    <location>
        <begin position="205"/>
        <end position="228"/>
    </location>
</feature>
<dbReference type="Gene3D" id="1.25.40.20">
    <property type="entry name" value="Ankyrin repeat-containing domain"/>
    <property type="match status" value="1"/>
</dbReference>
<evidence type="ECO:0000313" key="14">
    <source>
        <dbReference type="Proteomes" id="UP000504618"/>
    </source>
</evidence>
<keyword evidence="2" id="KW-0813">Transport</keyword>
<keyword evidence="3" id="KW-0716">Sensory transduction</keyword>
<feature type="non-terminal residue" evidence="15">
    <location>
        <position position="1"/>
    </location>
</feature>
<evidence type="ECO:0000259" key="13">
    <source>
        <dbReference type="Pfam" id="PF00520"/>
    </source>
</evidence>
<comment type="subcellular location">
    <subcellularLocation>
        <location evidence="1">Membrane</location>
        <topology evidence="1">Multi-pass membrane protein</topology>
    </subcellularLocation>
</comment>
<evidence type="ECO:0000256" key="11">
    <source>
        <dbReference type="PROSITE-ProRule" id="PRU00023"/>
    </source>
</evidence>
<dbReference type="InterPro" id="IPR052076">
    <property type="entry name" value="TRP_cation_channel"/>
</dbReference>
<evidence type="ECO:0000313" key="15">
    <source>
        <dbReference type="RefSeq" id="XP_024869591.1"/>
    </source>
</evidence>
<dbReference type="Pfam" id="PF00023">
    <property type="entry name" value="Ank"/>
    <property type="match status" value="1"/>
</dbReference>
<accession>A0A6J1PJL6</accession>
<dbReference type="Pfam" id="PF00520">
    <property type="entry name" value="Ion_trans"/>
    <property type="match status" value="1"/>
</dbReference>
<dbReference type="PANTHER" id="PTHR47143">
    <property type="entry name" value="TRANSIENT RECEPTOR POTENTIAL CATION CHANNEL PROTEIN PAINLESS"/>
    <property type="match status" value="1"/>
</dbReference>
<keyword evidence="9 12" id="KW-0472">Membrane</keyword>
<dbReference type="OrthoDB" id="2157354at2759"/>
<feature type="transmembrane region" description="Helical" evidence="12">
    <location>
        <begin position="288"/>
        <end position="312"/>
    </location>
</feature>
<dbReference type="PROSITE" id="PS50297">
    <property type="entry name" value="ANK_REP_REGION"/>
    <property type="match status" value="1"/>
</dbReference>
<keyword evidence="5" id="KW-0677">Repeat</keyword>
<dbReference type="InterPro" id="IPR036770">
    <property type="entry name" value="Ankyrin_rpt-contain_sf"/>
</dbReference>
<dbReference type="InterPro" id="IPR002110">
    <property type="entry name" value="Ankyrin_rpt"/>
</dbReference>
<evidence type="ECO:0000256" key="12">
    <source>
        <dbReference type="SAM" id="Phobius"/>
    </source>
</evidence>